<accession>A0A4U5MMT4</accession>
<evidence type="ECO:0000313" key="3">
    <source>
        <dbReference type="Proteomes" id="UP000298663"/>
    </source>
</evidence>
<evidence type="ECO:0000256" key="1">
    <source>
        <dbReference type="SAM" id="SignalP"/>
    </source>
</evidence>
<comment type="caution">
    <text evidence="2">The sequence shown here is derived from an EMBL/GenBank/DDBJ whole genome shotgun (WGS) entry which is preliminary data.</text>
</comment>
<keyword evidence="1" id="KW-0732">Signal</keyword>
<organism evidence="2 3">
    <name type="scientific">Steinernema carpocapsae</name>
    <name type="common">Entomopathogenic nematode</name>
    <dbReference type="NCBI Taxonomy" id="34508"/>
    <lineage>
        <taxon>Eukaryota</taxon>
        <taxon>Metazoa</taxon>
        <taxon>Ecdysozoa</taxon>
        <taxon>Nematoda</taxon>
        <taxon>Chromadorea</taxon>
        <taxon>Rhabditida</taxon>
        <taxon>Tylenchina</taxon>
        <taxon>Panagrolaimomorpha</taxon>
        <taxon>Strongyloidoidea</taxon>
        <taxon>Steinernematidae</taxon>
        <taxon>Steinernema</taxon>
    </lineage>
</organism>
<evidence type="ECO:0000313" key="2">
    <source>
        <dbReference type="EMBL" id="TKR70493.1"/>
    </source>
</evidence>
<dbReference type="EMBL" id="AZBU02000007">
    <property type="protein sequence ID" value="TKR70493.1"/>
    <property type="molecule type" value="Genomic_DNA"/>
</dbReference>
<proteinExistence type="predicted"/>
<name>A0A4U5MMT4_STECR</name>
<gene>
    <name evidence="2" type="ORF">L596_022516</name>
</gene>
<feature type="chain" id="PRO_5020379797" evidence="1">
    <location>
        <begin position="18"/>
        <end position="176"/>
    </location>
</feature>
<keyword evidence="3" id="KW-1185">Reference proteome</keyword>
<reference evidence="2 3" key="1">
    <citation type="journal article" date="2015" name="Genome Biol.">
        <title>Comparative genomics of Steinernema reveals deeply conserved gene regulatory networks.</title>
        <authorList>
            <person name="Dillman A.R."/>
            <person name="Macchietto M."/>
            <person name="Porter C.F."/>
            <person name="Rogers A."/>
            <person name="Williams B."/>
            <person name="Antoshechkin I."/>
            <person name="Lee M.M."/>
            <person name="Goodwin Z."/>
            <person name="Lu X."/>
            <person name="Lewis E.E."/>
            <person name="Goodrich-Blair H."/>
            <person name="Stock S.P."/>
            <person name="Adams B.J."/>
            <person name="Sternberg P.W."/>
            <person name="Mortazavi A."/>
        </authorList>
    </citation>
    <scope>NUCLEOTIDE SEQUENCE [LARGE SCALE GENOMIC DNA]</scope>
    <source>
        <strain evidence="2 3">ALL</strain>
    </source>
</reference>
<sequence length="176" mass="20428">MGFTPILLAMWAFTVWAQTDEFSTLRYNNSLQTAVADLTDLRRYDGNYRFKNYSELAVPIIYVHNRSASFQSYACSHELTANLSALFASVAEELLDRWEKVGCDVETNTMSRVPQTYFISKLILYTANWGQKFSKLYSDCANPVNVKEFKDHYSMETQLPLTNRYPLHLSMVRLYL</sequence>
<dbReference type="AlphaFoldDB" id="A0A4U5MMT4"/>
<reference evidence="2 3" key="2">
    <citation type="journal article" date="2019" name="G3 (Bethesda)">
        <title>Hybrid Assembly of the Genome of the Entomopathogenic Nematode Steinernema carpocapsae Identifies the X-Chromosome.</title>
        <authorList>
            <person name="Serra L."/>
            <person name="Macchietto M."/>
            <person name="Macias-Munoz A."/>
            <person name="McGill C.J."/>
            <person name="Rodriguez I.M."/>
            <person name="Rodriguez B."/>
            <person name="Murad R."/>
            <person name="Mortazavi A."/>
        </authorList>
    </citation>
    <scope>NUCLEOTIDE SEQUENCE [LARGE SCALE GENOMIC DNA]</scope>
    <source>
        <strain evidence="2 3">ALL</strain>
    </source>
</reference>
<protein>
    <submittedName>
        <fullName evidence="2">Uncharacterized protein</fullName>
    </submittedName>
</protein>
<dbReference type="Proteomes" id="UP000298663">
    <property type="component" value="Unassembled WGS sequence"/>
</dbReference>
<feature type="signal peptide" evidence="1">
    <location>
        <begin position="1"/>
        <end position="17"/>
    </location>
</feature>